<sequence length="172" mass="18992">MTLQQDRNFPGRLHGAHTRGGPAQSPRLRLKPEAPGAGTVDGAWWPRSRDLTVEIPDLVALVAIRVGVVVRVVYDIKAWLPAPRRMMVAGRSVHLDGYEYQPINTLYVSGVKRTRLTLLVVPPEADTRYADSTMHRAANPNSALTADELLMSGIRGIRDGFDRTSSAKGRER</sequence>
<reference evidence="2 3" key="1">
    <citation type="submission" date="2014-07" db="EMBL/GenBank/DDBJ databases">
        <authorList>
            <person name="Zhang J.E."/>
            <person name="Yang H."/>
            <person name="Guo J."/>
            <person name="Deng Z."/>
            <person name="Luo H."/>
            <person name="Luo M."/>
            <person name="Zhao B."/>
        </authorList>
    </citation>
    <scope>NUCLEOTIDE SEQUENCE [LARGE SCALE GENOMIC DNA]</scope>
    <source>
        <strain evidence="2 3">1CP</strain>
    </source>
</reference>
<dbReference type="InterPro" id="IPR046036">
    <property type="entry name" value="DUF5994"/>
</dbReference>
<dbReference type="RefSeq" id="WP_231137776.1">
    <property type="nucleotide sequence ID" value="NZ_CP009111.1"/>
</dbReference>
<feature type="region of interest" description="Disordered" evidence="1">
    <location>
        <begin position="1"/>
        <end position="41"/>
    </location>
</feature>
<evidence type="ECO:0000313" key="2">
    <source>
        <dbReference type="EMBL" id="ANS31715.1"/>
    </source>
</evidence>
<accession>A0A1B1KGH0</accession>
<organism evidence="2 3">
    <name type="scientific">Rhodococcus opacus</name>
    <name type="common">Nocardia opaca</name>
    <dbReference type="NCBI Taxonomy" id="37919"/>
    <lineage>
        <taxon>Bacteria</taxon>
        <taxon>Bacillati</taxon>
        <taxon>Actinomycetota</taxon>
        <taxon>Actinomycetes</taxon>
        <taxon>Mycobacteriales</taxon>
        <taxon>Nocardiaceae</taxon>
        <taxon>Rhodococcus</taxon>
    </lineage>
</organism>
<name>A0A1B1KGH0_RHOOP</name>
<dbReference type="EMBL" id="CP009111">
    <property type="protein sequence ID" value="ANS31715.1"/>
    <property type="molecule type" value="Genomic_DNA"/>
</dbReference>
<dbReference type="Pfam" id="PF19457">
    <property type="entry name" value="DUF5994"/>
    <property type="match status" value="1"/>
</dbReference>
<proteinExistence type="predicted"/>
<evidence type="ECO:0000256" key="1">
    <source>
        <dbReference type="SAM" id="MobiDB-lite"/>
    </source>
</evidence>
<gene>
    <name evidence="2" type="ORF">R1CP_35545</name>
</gene>
<dbReference type="PATRIC" id="fig|37919.13.peg.7475"/>
<protein>
    <submittedName>
        <fullName evidence="2">Uncharacterized protein</fullName>
    </submittedName>
</protein>
<dbReference type="Proteomes" id="UP000186108">
    <property type="component" value="Chromosome"/>
</dbReference>
<evidence type="ECO:0000313" key="3">
    <source>
        <dbReference type="Proteomes" id="UP000186108"/>
    </source>
</evidence>
<dbReference type="AlphaFoldDB" id="A0A1B1KGH0"/>